<dbReference type="Gene3D" id="1.20.1280.50">
    <property type="match status" value="1"/>
</dbReference>
<feature type="region of interest" description="Disordered" evidence="1">
    <location>
        <begin position="605"/>
        <end position="636"/>
    </location>
</feature>
<comment type="caution">
    <text evidence="2">The sequence shown here is derived from an EMBL/GenBank/DDBJ whole genome shotgun (WGS) entry which is preliminary data.</text>
</comment>
<evidence type="ECO:0008006" key="4">
    <source>
        <dbReference type="Google" id="ProtNLM"/>
    </source>
</evidence>
<dbReference type="SUPFAM" id="SSF52047">
    <property type="entry name" value="RNI-like"/>
    <property type="match status" value="1"/>
</dbReference>
<keyword evidence="3" id="KW-1185">Reference proteome</keyword>
<dbReference type="Proteomes" id="UP001212997">
    <property type="component" value="Unassembled WGS sequence"/>
</dbReference>
<evidence type="ECO:0000313" key="2">
    <source>
        <dbReference type="EMBL" id="KAJ3491457.1"/>
    </source>
</evidence>
<organism evidence="2 3">
    <name type="scientific">Meripilus lineatus</name>
    <dbReference type="NCBI Taxonomy" id="2056292"/>
    <lineage>
        <taxon>Eukaryota</taxon>
        <taxon>Fungi</taxon>
        <taxon>Dikarya</taxon>
        <taxon>Basidiomycota</taxon>
        <taxon>Agaricomycotina</taxon>
        <taxon>Agaricomycetes</taxon>
        <taxon>Polyporales</taxon>
        <taxon>Meripilaceae</taxon>
        <taxon>Meripilus</taxon>
    </lineage>
</organism>
<dbReference type="Gene3D" id="3.80.10.10">
    <property type="entry name" value="Ribonuclease Inhibitor"/>
    <property type="match status" value="1"/>
</dbReference>
<sequence length="683" mass="77464">MTDTTDSYSRNLVLGAQLKFLQEREIEIREELHQIILKQEDIQGEIANLMKPAVPDQVGRRVNASDGQIVQPIAEGSTIEIIPAELLLHIFGFYVCAYAPDAMSRDREQHPAVTISHVSRKWRILALNCSALWTTIVIGRKLRGLTNFSKRSGMRPLSIYHGDASPGIPYRAVQHLKLKDFFVMSCNRWRSLKWSSPMNPLVDILTHLNTQECFPYLCSLDLSLMHSERTIILQRSPMTFPVGPMVQFPELSDIRLSYVLPSELPPSALPALRTFHLHFPMRSCVQWPLLPKMSEVCAFLYRSPNLEELIFDDSVPLMDIQLSLDDSIHSLPPVAPNSRKTRFRITPIVMQKLTRFEWSFPPPKDAWRFFYFVEMPSLLRLDMVLNTPQTRLTQLFGGVLSLVDTAQRVSEDVTDPLIHFEALEDLRVETLDTDSLYQAFRKLDFPVLKKLSLSFIHSQKNSPKLPRIESIFREPRMPNLVSLTLRNFKLHLDETHMALRYMPALEHLTLDACSGANILDLLGNGGSKAQDTTTLRQWVCPRLEHLTFVNCRRVQFSTLAALVKMRKQCSARRVGSSSGAMEGRAVVPLRRRVLHQIQNRSLDASAQSTPIRGPAGFASSAGARSPLASPGRSVLQDWCPDEKTQPRAINMVDIIGCMRVSEAELISLQDDVYGVEEVYWCAA</sequence>
<accession>A0AAD5VDV0</accession>
<reference evidence="2" key="1">
    <citation type="submission" date="2022-07" db="EMBL/GenBank/DDBJ databases">
        <title>Genome Sequence of Physisporinus lineatus.</title>
        <authorList>
            <person name="Buettner E."/>
        </authorList>
    </citation>
    <scope>NUCLEOTIDE SEQUENCE</scope>
    <source>
        <strain evidence="2">VT162</strain>
    </source>
</reference>
<proteinExistence type="predicted"/>
<evidence type="ECO:0000313" key="3">
    <source>
        <dbReference type="Proteomes" id="UP001212997"/>
    </source>
</evidence>
<dbReference type="EMBL" id="JANAWD010000012">
    <property type="protein sequence ID" value="KAJ3491457.1"/>
    <property type="molecule type" value="Genomic_DNA"/>
</dbReference>
<name>A0AAD5VDV0_9APHY</name>
<protein>
    <recommendedName>
        <fullName evidence="4">F-box domain-containing protein</fullName>
    </recommendedName>
</protein>
<gene>
    <name evidence="2" type="ORF">NLI96_g697</name>
</gene>
<dbReference type="AlphaFoldDB" id="A0AAD5VDV0"/>
<dbReference type="InterPro" id="IPR032675">
    <property type="entry name" value="LRR_dom_sf"/>
</dbReference>
<evidence type="ECO:0000256" key="1">
    <source>
        <dbReference type="SAM" id="MobiDB-lite"/>
    </source>
</evidence>